<comment type="caution">
    <text evidence="9">The sequence shown here is derived from an EMBL/GenBank/DDBJ whole genome shotgun (WGS) entry which is preliminary data.</text>
</comment>
<feature type="transmembrane region" description="Helical" evidence="8">
    <location>
        <begin position="184"/>
        <end position="202"/>
    </location>
</feature>
<feature type="transmembrane region" description="Helical" evidence="8">
    <location>
        <begin position="20"/>
        <end position="49"/>
    </location>
</feature>
<dbReference type="GO" id="GO:1903785">
    <property type="term" value="P:L-valine transmembrane transport"/>
    <property type="evidence" value="ECO:0007669"/>
    <property type="project" value="TreeGrafter"/>
</dbReference>
<reference evidence="9 10" key="1">
    <citation type="submission" date="2009-02" db="EMBL/GenBank/DDBJ databases">
        <title>Sequencing of the draft genome and assembly of Dethiobacter alkaliphilus AHT 1.</title>
        <authorList>
            <consortium name="US DOE Joint Genome Institute (JGI-PGF)"/>
            <person name="Lucas S."/>
            <person name="Copeland A."/>
            <person name="Lapidus A."/>
            <person name="Glavina del Rio T."/>
            <person name="Dalin E."/>
            <person name="Tice H."/>
            <person name="Bruce D."/>
            <person name="Goodwin L."/>
            <person name="Pitluck S."/>
            <person name="Larimer F."/>
            <person name="Land M.L."/>
            <person name="Hauser L."/>
            <person name="Muyzer G."/>
        </authorList>
    </citation>
    <scope>NUCLEOTIDE SEQUENCE [LARGE SCALE GENOMIC DNA]</scope>
    <source>
        <strain evidence="9 10">AHT 1</strain>
    </source>
</reference>
<dbReference type="Pfam" id="PF03591">
    <property type="entry name" value="AzlC"/>
    <property type="match status" value="1"/>
</dbReference>
<accession>C0GG78</accession>
<evidence type="ECO:0000256" key="3">
    <source>
        <dbReference type="ARBA" id="ARBA00022448"/>
    </source>
</evidence>
<keyword evidence="10" id="KW-1185">Reference proteome</keyword>
<dbReference type="eggNOG" id="COG1296">
    <property type="taxonomic scope" value="Bacteria"/>
</dbReference>
<proteinExistence type="inferred from homology"/>
<feature type="transmembrane region" description="Helical" evidence="8">
    <location>
        <begin position="127"/>
        <end position="153"/>
    </location>
</feature>
<evidence type="ECO:0000256" key="7">
    <source>
        <dbReference type="ARBA" id="ARBA00023136"/>
    </source>
</evidence>
<feature type="transmembrane region" description="Helical" evidence="8">
    <location>
        <begin position="159"/>
        <end position="177"/>
    </location>
</feature>
<evidence type="ECO:0000256" key="2">
    <source>
        <dbReference type="ARBA" id="ARBA00010735"/>
    </source>
</evidence>
<keyword evidence="3" id="KW-0813">Transport</keyword>
<evidence type="ECO:0000256" key="6">
    <source>
        <dbReference type="ARBA" id="ARBA00022989"/>
    </source>
</evidence>
<dbReference type="STRING" id="555088.DealDRAFT_1487"/>
<comment type="similarity">
    <text evidence="2">Belongs to the AzlC family.</text>
</comment>
<keyword evidence="5 8" id="KW-0812">Transmembrane</keyword>
<sequence length="227" mass="24245">MSTQQLTAGAKKAIPIVLGYLPLGFAYGALASLAGISLPFIVMMSVVVFAGSAQFISVSMLAAGAGAASIVATVFLVNLRHLLMSASISTYLQKFPRKSLPLLSFWLTDESYAVGCCELNEGEKSHLYMLGLFGTAYAGWVSGSALGGIFGGFFTSTNAVLTMEYALYAMFIFLLVIQLTEKKLLMAALVSGALSLLFYLYIPGTWYIMLATMTTATLGVMVEKWKG</sequence>
<evidence type="ECO:0000313" key="10">
    <source>
        <dbReference type="Proteomes" id="UP000006443"/>
    </source>
</evidence>
<evidence type="ECO:0000313" key="9">
    <source>
        <dbReference type="EMBL" id="EEG77767.1"/>
    </source>
</evidence>
<comment type="subcellular location">
    <subcellularLocation>
        <location evidence="1">Cell membrane</location>
        <topology evidence="1">Multi-pass membrane protein</topology>
    </subcellularLocation>
</comment>
<keyword evidence="6 8" id="KW-1133">Transmembrane helix</keyword>
<feature type="transmembrane region" description="Helical" evidence="8">
    <location>
        <begin position="55"/>
        <end position="77"/>
    </location>
</feature>
<organism evidence="9 10">
    <name type="scientific">Dethiobacter alkaliphilus AHT 1</name>
    <dbReference type="NCBI Taxonomy" id="555088"/>
    <lineage>
        <taxon>Bacteria</taxon>
        <taxon>Bacillati</taxon>
        <taxon>Bacillota</taxon>
        <taxon>Dethiobacteria</taxon>
        <taxon>Dethiobacterales</taxon>
        <taxon>Dethiobacteraceae</taxon>
        <taxon>Dethiobacter</taxon>
    </lineage>
</organism>
<dbReference type="GO" id="GO:0005886">
    <property type="term" value="C:plasma membrane"/>
    <property type="evidence" value="ECO:0007669"/>
    <property type="project" value="UniProtKB-SubCell"/>
</dbReference>
<dbReference type="PANTHER" id="PTHR34979:SF1">
    <property type="entry name" value="INNER MEMBRANE PROTEIN YGAZ"/>
    <property type="match status" value="1"/>
</dbReference>
<protein>
    <submittedName>
        <fullName evidence="9">AzlC family protein</fullName>
    </submittedName>
</protein>
<dbReference type="InterPro" id="IPR011606">
    <property type="entry name" value="Brnchd-chn_aa_trnsp_permease"/>
</dbReference>
<name>C0GG78_DETAL</name>
<keyword evidence="7 8" id="KW-0472">Membrane</keyword>
<dbReference type="PANTHER" id="PTHR34979">
    <property type="entry name" value="INNER MEMBRANE PROTEIN YGAZ"/>
    <property type="match status" value="1"/>
</dbReference>
<evidence type="ECO:0000256" key="5">
    <source>
        <dbReference type="ARBA" id="ARBA00022692"/>
    </source>
</evidence>
<dbReference type="OrthoDB" id="3177005at2"/>
<evidence type="ECO:0000256" key="1">
    <source>
        <dbReference type="ARBA" id="ARBA00004651"/>
    </source>
</evidence>
<keyword evidence="4" id="KW-1003">Cell membrane</keyword>
<dbReference type="EMBL" id="ACJM01000006">
    <property type="protein sequence ID" value="EEG77767.1"/>
    <property type="molecule type" value="Genomic_DNA"/>
</dbReference>
<dbReference type="Proteomes" id="UP000006443">
    <property type="component" value="Unassembled WGS sequence"/>
</dbReference>
<evidence type="ECO:0000256" key="8">
    <source>
        <dbReference type="SAM" id="Phobius"/>
    </source>
</evidence>
<dbReference type="AlphaFoldDB" id="C0GG78"/>
<evidence type="ECO:0000256" key="4">
    <source>
        <dbReference type="ARBA" id="ARBA00022475"/>
    </source>
</evidence>
<gene>
    <name evidence="9" type="ORF">DealDRAFT_1487</name>
</gene>
<dbReference type="RefSeq" id="WP_008516266.1">
    <property type="nucleotide sequence ID" value="NZ_ACJM01000006.1"/>
</dbReference>